<evidence type="ECO:0000313" key="6">
    <source>
        <dbReference type="EMBL" id="QDT61227.1"/>
    </source>
</evidence>
<dbReference type="EMBL" id="CP036272">
    <property type="protein sequence ID" value="QDT61227.1"/>
    <property type="molecule type" value="Genomic_DNA"/>
</dbReference>
<dbReference type="InterPro" id="IPR011034">
    <property type="entry name" value="Formyl_transferase-like_C_sf"/>
</dbReference>
<dbReference type="HAMAP" id="MF_00527">
    <property type="entry name" value="3MGH"/>
    <property type="match status" value="1"/>
</dbReference>
<name>A0A517SYK0_9BACT</name>
<reference evidence="6 7" key="1">
    <citation type="submission" date="2019-02" db="EMBL/GenBank/DDBJ databases">
        <title>Deep-cultivation of Planctomycetes and their phenomic and genomic characterization uncovers novel biology.</title>
        <authorList>
            <person name="Wiegand S."/>
            <person name="Jogler M."/>
            <person name="Boedeker C."/>
            <person name="Pinto D."/>
            <person name="Vollmers J."/>
            <person name="Rivas-Marin E."/>
            <person name="Kohn T."/>
            <person name="Peeters S.H."/>
            <person name="Heuer A."/>
            <person name="Rast P."/>
            <person name="Oberbeckmann S."/>
            <person name="Bunk B."/>
            <person name="Jeske O."/>
            <person name="Meyerdierks A."/>
            <person name="Storesund J.E."/>
            <person name="Kallscheuer N."/>
            <person name="Luecker S."/>
            <person name="Lage O.M."/>
            <person name="Pohl T."/>
            <person name="Merkel B.J."/>
            <person name="Hornburger P."/>
            <person name="Mueller R.-W."/>
            <person name="Bruemmer F."/>
            <person name="Labrenz M."/>
            <person name="Spormann A.M."/>
            <person name="Op den Camp H."/>
            <person name="Overmann J."/>
            <person name="Amann R."/>
            <person name="Jetten M.S.M."/>
            <person name="Mascher T."/>
            <person name="Medema M.H."/>
            <person name="Devos D.P."/>
            <person name="Kaster A.-K."/>
            <person name="Ovreas L."/>
            <person name="Rohde M."/>
            <person name="Galperin M.Y."/>
            <person name="Jogler C."/>
        </authorList>
    </citation>
    <scope>NUCLEOTIDE SEQUENCE [LARGE SCALE GENOMIC DNA]</scope>
    <source>
        <strain evidence="6 7">SV_7m_r</strain>
    </source>
</reference>
<dbReference type="GO" id="GO:0003677">
    <property type="term" value="F:DNA binding"/>
    <property type="evidence" value="ECO:0007669"/>
    <property type="project" value="InterPro"/>
</dbReference>
<dbReference type="InterPro" id="IPR036995">
    <property type="entry name" value="MPG_sf"/>
</dbReference>
<evidence type="ECO:0000313" key="7">
    <source>
        <dbReference type="Proteomes" id="UP000315003"/>
    </source>
</evidence>
<keyword evidence="7" id="KW-1185">Reference proteome</keyword>
<dbReference type="InterPro" id="IPR003180">
    <property type="entry name" value="MPG"/>
</dbReference>
<dbReference type="PANTHER" id="PTHR10429">
    <property type="entry name" value="DNA-3-METHYLADENINE GLYCOSYLASE"/>
    <property type="match status" value="1"/>
</dbReference>
<evidence type="ECO:0000256" key="5">
    <source>
        <dbReference type="HAMAP-Rule" id="MF_00527"/>
    </source>
</evidence>
<proteinExistence type="inferred from homology"/>
<evidence type="ECO:0000256" key="1">
    <source>
        <dbReference type="ARBA" id="ARBA00009232"/>
    </source>
</evidence>
<dbReference type="RefSeq" id="WP_419187537.1">
    <property type="nucleotide sequence ID" value="NZ_CP036272.1"/>
</dbReference>
<dbReference type="SUPFAM" id="SSF50486">
    <property type="entry name" value="FMT C-terminal domain-like"/>
    <property type="match status" value="1"/>
</dbReference>
<evidence type="ECO:0000256" key="3">
    <source>
        <dbReference type="ARBA" id="ARBA00022801"/>
    </source>
</evidence>
<dbReference type="EC" id="3.2.2.-" evidence="5"/>
<dbReference type="NCBIfam" id="TIGR00567">
    <property type="entry name" value="3mg"/>
    <property type="match status" value="1"/>
</dbReference>
<dbReference type="CDD" id="cd00540">
    <property type="entry name" value="AAG"/>
    <property type="match status" value="1"/>
</dbReference>
<dbReference type="PANTHER" id="PTHR10429:SF0">
    <property type="entry name" value="DNA-3-METHYLADENINE GLYCOSYLASE"/>
    <property type="match status" value="1"/>
</dbReference>
<evidence type="ECO:0000256" key="2">
    <source>
        <dbReference type="ARBA" id="ARBA00022763"/>
    </source>
</evidence>
<dbReference type="Gene3D" id="3.10.300.10">
    <property type="entry name" value="Methylpurine-DNA glycosylase (MPG)"/>
    <property type="match status" value="1"/>
</dbReference>
<dbReference type="Pfam" id="PF02245">
    <property type="entry name" value="Pur_DNA_glyco"/>
    <property type="match status" value="1"/>
</dbReference>
<keyword evidence="2 5" id="KW-0227">DNA damage</keyword>
<dbReference type="Proteomes" id="UP000315003">
    <property type="component" value="Chromosome"/>
</dbReference>
<protein>
    <recommendedName>
        <fullName evidence="5">Putative 3-methyladenine DNA glycosylase</fullName>
        <ecNumber evidence="5">3.2.2.-</ecNumber>
    </recommendedName>
</protein>
<sequence>MQSSPSEPPIGQRLQQSFYDRPTATVARELIGMLLLHRLHAVTNAAVTNAAAIDPDNSPWLGGRIVETEAYLAERDLASHSSRGLTPSNRSMFQAAGTFYVYPIHAKHCLNAVTEANGVGAAVLIRAIEPLWGLSWMQTRRGQQDPLKLTRGPAMLAQALAITRDDDGRCLVTDPDLGIFSNQQTKPPTVKRTVRIGVSKSKSRLLRFVDQHSKYLSRPFSKRR</sequence>
<accession>A0A517SYK0</accession>
<organism evidence="6 7">
    <name type="scientific">Stieleria bergensis</name>
    <dbReference type="NCBI Taxonomy" id="2528025"/>
    <lineage>
        <taxon>Bacteria</taxon>
        <taxon>Pseudomonadati</taxon>
        <taxon>Planctomycetota</taxon>
        <taxon>Planctomycetia</taxon>
        <taxon>Pirellulales</taxon>
        <taxon>Pirellulaceae</taxon>
        <taxon>Stieleria</taxon>
    </lineage>
</organism>
<dbReference type="GO" id="GO:0003905">
    <property type="term" value="F:alkylbase DNA N-glycosylase activity"/>
    <property type="evidence" value="ECO:0007669"/>
    <property type="project" value="InterPro"/>
</dbReference>
<keyword evidence="4 5" id="KW-0234">DNA repair</keyword>
<evidence type="ECO:0000256" key="4">
    <source>
        <dbReference type="ARBA" id="ARBA00023204"/>
    </source>
</evidence>
<keyword evidence="3 5" id="KW-0378">Hydrolase</keyword>
<dbReference type="GO" id="GO:0006284">
    <property type="term" value="P:base-excision repair"/>
    <property type="evidence" value="ECO:0007669"/>
    <property type="project" value="InterPro"/>
</dbReference>
<comment type="similarity">
    <text evidence="1 5">Belongs to the DNA glycosylase MPG family.</text>
</comment>
<gene>
    <name evidence="6" type="ORF">SV7mr_37610</name>
</gene>
<dbReference type="AlphaFoldDB" id="A0A517SYK0"/>